<reference evidence="3 4" key="1">
    <citation type="submission" date="2022-12" db="EMBL/GenBank/DDBJ databases">
        <title>Draft genome sequence of Paenibacillus sp. dW9.</title>
        <authorList>
            <person name="Choi E.-W."/>
            <person name="Kim D.-U."/>
        </authorList>
    </citation>
    <scope>NUCLEOTIDE SEQUENCE [LARGE SCALE GENOMIC DNA]</scope>
    <source>
        <strain evidence="4">dW9</strain>
    </source>
</reference>
<dbReference type="Proteomes" id="UP001527882">
    <property type="component" value="Unassembled WGS sequence"/>
</dbReference>
<evidence type="ECO:0000256" key="1">
    <source>
        <dbReference type="SAM" id="Phobius"/>
    </source>
</evidence>
<name>A0ABT4QCJ7_9BACL</name>
<feature type="transmembrane region" description="Helical" evidence="1">
    <location>
        <begin position="262"/>
        <end position="283"/>
    </location>
</feature>
<dbReference type="EMBL" id="JAQAGZ010000012">
    <property type="protein sequence ID" value="MCZ8514492.1"/>
    <property type="molecule type" value="Genomic_DNA"/>
</dbReference>
<keyword evidence="1" id="KW-1133">Transmembrane helix</keyword>
<dbReference type="Pfam" id="PF05569">
    <property type="entry name" value="Peptidase_M56"/>
    <property type="match status" value="1"/>
</dbReference>
<sequence length="284" mass="32391">MWENRSKTMFITGLALSGVLLVQMTLYAMHMLLGWEIRHNLIQFCTRTAVAIGWSSLVYALNLLVLYTILSLILRTGRQLLLSGRAYRRLKAAEEVRLSRMLNRRFSGGRDHIMVVEQQRPLAFTMNLLKPKIILSTGLIDLLEPEELEVVVYHEQYHRKHGDPLKTFLMSLGASVLWYIPLLPWLYHKYTIVREVLADHEAMNRLGSSAELGSALLKLLKQGEASSARRPYASVSFADTSINYRIRLILNPEEELPLGLPLTPTMISIQTTLLLGSLFFFVLP</sequence>
<protein>
    <submittedName>
        <fullName evidence="3">M56 family metallopeptidase</fullName>
    </submittedName>
</protein>
<dbReference type="CDD" id="cd07326">
    <property type="entry name" value="M56_BlaR1_MecR1_like"/>
    <property type="match status" value="1"/>
</dbReference>
<dbReference type="PANTHER" id="PTHR34978:SF3">
    <property type="entry name" value="SLR0241 PROTEIN"/>
    <property type="match status" value="1"/>
</dbReference>
<proteinExistence type="predicted"/>
<keyword evidence="4" id="KW-1185">Reference proteome</keyword>
<feature type="transmembrane region" description="Helical" evidence="1">
    <location>
        <begin position="168"/>
        <end position="187"/>
    </location>
</feature>
<dbReference type="PANTHER" id="PTHR34978">
    <property type="entry name" value="POSSIBLE SENSOR-TRANSDUCER PROTEIN BLAR"/>
    <property type="match status" value="1"/>
</dbReference>
<keyword evidence="1" id="KW-0812">Transmembrane</keyword>
<comment type="caution">
    <text evidence="3">The sequence shown here is derived from an EMBL/GenBank/DDBJ whole genome shotgun (WGS) entry which is preliminary data.</text>
</comment>
<dbReference type="InterPro" id="IPR052173">
    <property type="entry name" value="Beta-lactam_resp_regulator"/>
</dbReference>
<feature type="transmembrane region" description="Helical" evidence="1">
    <location>
        <begin position="50"/>
        <end position="74"/>
    </location>
</feature>
<accession>A0ABT4QCJ7</accession>
<dbReference type="InterPro" id="IPR008756">
    <property type="entry name" value="Peptidase_M56"/>
</dbReference>
<keyword evidence="1" id="KW-0472">Membrane</keyword>
<gene>
    <name evidence="3" type="ORF">O9H85_19110</name>
</gene>
<dbReference type="Gene3D" id="3.30.2010.10">
    <property type="entry name" value="Metalloproteases ('zincins'), catalytic domain"/>
    <property type="match status" value="1"/>
</dbReference>
<evidence type="ECO:0000313" key="4">
    <source>
        <dbReference type="Proteomes" id="UP001527882"/>
    </source>
</evidence>
<evidence type="ECO:0000313" key="3">
    <source>
        <dbReference type="EMBL" id="MCZ8514492.1"/>
    </source>
</evidence>
<dbReference type="RefSeq" id="WP_269883016.1">
    <property type="nucleotide sequence ID" value="NZ_JAQAGZ010000012.1"/>
</dbReference>
<organism evidence="3 4">
    <name type="scientific">Paenibacillus gyeongsangnamensis</name>
    <dbReference type="NCBI Taxonomy" id="3388067"/>
    <lineage>
        <taxon>Bacteria</taxon>
        <taxon>Bacillati</taxon>
        <taxon>Bacillota</taxon>
        <taxon>Bacilli</taxon>
        <taxon>Bacillales</taxon>
        <taxon>Paenibacillaceae</taxon>
        <taxon>Paenibacillus</taxon>
    </lineage>
</organism>
<evidence type="ECO:0000259" key="2">
    <source>
        <dbReference type="Pfam" id="PF05569"/>
    </source>
</evidence>
<feature type="domain" description="Peptidase M56" evidence="2">
    <location>
        <begin position="51"/>
        <end position="248"/>
    </location>
</feature>